<dbReference type="InterPro" id="IPR032675">
    <property type="entry name" value="LRR_dom_sf"/>
</dbReference>
<dbReference type="SUPFAM" id="SSF48452">
    <property type="entry name" value="TPR-like"/>
    <property type="match status" value="1"/>
</dbReference>
<proteinExistence type="predicted"/>
<sequence length="576" mass="65237">MHHVTCASLVSNLMSWKKAFEAGVGAFKEKRYEDAVGLFTLSIDADHTHPHVFDSRAAAYEQLKRYREALSDTRKCIGLQPERYQSYFRTARIFLSMGKYDRCLQMVEAARKRLNPADAGYPKRIEELSKIEQSAREVEARRRAHVDPLRKLPLELLVDICRMVVQEMDMEHPNGASHFAITLGAVCQSLRELVHSTPWFWQSLTLSERYFGRKSSFWLDRLDGQPLYSLALVGLGLVDSPRLKLFLGATGPGSWKHLSMEGTSLHTREIFEFVRSFDLRLHSLRIKTPPDSGMGAVAYDPSELLPLFSPLSDRCTRKLALDVGTISMSCPTLPHITHLDLGFNKLVSSPFEPLFYILRTVPDLKNLVLRPANVFVNNQHPDLPPLPDFKDLPVLRLEHLEELRISTIGPLQSLTILQFPKLQILDLQQLPVAKPAILLRYLTDCDPSDRPPLRELRLSRVAMHPPLLLSLLTTFHETLETLEVSYCSALSPDVFSALSFPKLRDVNFSGTDELRASELVKLVKNGQGRIRNIVVDACPNVDAEALPWLRANVTGGVSCVYKTRAEAKARRRDRYP</sequence>
<dbReference type="Gene3D" id="3.80.10.10">
    <property type="entry name" value="Ribonuclease Inhibitor"/>
    <property type="match status" value="1"/>
</dbReference>
<feature type="repeat" description="TPR" evidence="3">
    <location>
        <begin position="50"/>
        <end position="83"/>
    </location>
</feature>
<dbReference type="PANTHER" id="PTHR22904:SF523">
    <property type="entry name" value="STRESS-INDUCED-PHOSPHOPROTEIN 1"/>
    <property type="match status" value="1"/>
</dbReference>
<keyword evidence="2 3" id="KW-0802">TPR repeat</keyword>
<dbReference type="GO" id="GO:0051879">
    <property type="term" value="F:Hsp90 protein binding"/>
    <property type="evidence" value="ECO:0007669"/>
    <property type="project" value="TreeGrafter"/>
</dbReference>
<protein>
    <submittedName>
        <fullName evidence="4">Uncharacterized protein</fullName>
    </submittedName>
</protein>
<dbReference type="Proteomes" id="UP000663850">
    <property type="component" value="Unassembled WGS sequence"/>
</dbReference>
<dbReference type="EMBL" id="CAJMWZ010003061">
    <property type="protein sequence ID" value="CAE6468390.1"/>
    <property type="molecule type" value="Genomic_DNA"/>
</dbReference>
<dbReference type="AlphaFoldDB" id="A0A8H3BXS9"/>
<dbReference type="SUPFAM" id="SSF52047">
    <property type="entry name" value="RNI-like"/>
    <property type="match status" value="1"/>
</dbReference>
<dbReference type="SMART" id="SM00028">
    <property type="entry name" value="TPR"/>
    <property type="match status" value="3"/>
</dbReference>
<gene>
    <name evidence="4" type="ORF">RDB_LOCUS58657</name>
</gene>
<name>A0A8H3BXS9_9AGAM</name>
<reference evidence="4" key="1">
    <citation type="submission" date="2021-01" db="EMBL/GenBank/DDBJ databases">
        <authorList>
            <person name="Kaushik A."/>
        </authorList>
    </citation>
    <scope>NUCLEOTIDE SEQUENCE</scope>
    <source>
        <strain evidence="4">Type strain: AG8-Rh-89/</strain>
    </source>
</reference>
<keyword evidence="1" id="KW-0677">Repeat</keyword>
<evidence type="ECO:0000256" key="2">
    <source>
        <dbReference type="ARBA" id="ARBA00022803"/>
    </source>
</evidence>
<comment type="caution">
    <text evidence="4">The sequence shown here is derived from an EMBL/GenBank/DDBJ whole genome shotgun (WGS) entry which is preliminary data.</text>
</comment>
<evidence type="ECO:0000313" key="5">
    <source>
        <dbReference type="Proteomes" id="UP000663850"/>
    </source>
</evidence>
<dbReference type="PANTHER" id="PTHR22904">
    <property type="entry name" value="TPR REPEAT CONTAINING PROTEIN"/>
    <property type="match status" value="1"/>
</dbReference>
<evidence type="ECO:0000256" key="3">
    <source>
        <dbReference type="PROSITE-ProRule" id="PRU00339"/>
    </source>
</evidence>
<evidence type="ECO:0000256" key="1">
    <source>
        <dbReference type="ARBA" id="ARBA00022737"/>
    </source>
</evidence>
<dbReference type="InterPro" id="IPR019734">
    <property type="entry name" value="TPR_rpt"/>
</dbReference>
<evidence type="ECO:0000313" key="4">
    <source>
        <dbReference type="EMBL" id="CAE6468390.1"/>
    </source>
</evidence>
<dbReference type="Gene3D" id="1.25.40.10">
    <property type="entry name" value="Tetratricopeptide repeat domain"/>
    <property type="match status" value="1"/>
</dbReference>
<accession>A0A8H3BXS9</accession>
<dbReference type="InterPro" id="IPR011990">
    <property type="entry name" value="TPR-like_helical_dom_sf"/>
</dbReference>
<dbReference type="PROSITE" id="PS50005">
    <property type="entry name" value="TPR"/>
    <property type="match status" value="1"/>
</dbReference>
<organism evidence="4 5">
    <name type="scientific">Rhizoctonia solani</name>
    <dbReference type="NCBI Taxonomy" id="456999"/>
    <lineage>
        <taxon>Eukaryota</taxon>
        <taxon>Fungi</taxon>
        <taxon>Dikarya</taxon>
        <taxon>Basidiomycota</taxon>
        <taxon>Agaricomycotina</taxon>
        <taxon>Agaricomycetes</taxon>
        <taxon>Cantharellales</taxon>
        <taxon>Ceratobasidiaceae</taxon>
        <taxon>Rhizoctonia</taxon>
    </lineage>
</organism>